<dbReference type="InterPro" id="IPR014729">
    <property type="entry name" value="Rossmann-like_a/b/a_fold"/>
</dbReference>
<dbReference type="Gene3D" id="3.40.50.620">
    <property type="entry name" value="HUPs"/>
    <property type="match status" value="1"/>
</dbReference>
<comment type="caution">
    <text evidence="6">The sequence shown here is derived from an EMBL/GenBank/DDBJ whole genome shotgun (WGS) entry which is preliminary data.</text>
</comment>
<dbReference type="Proteomes" id="UP000014417">
    <property type="component" value="Unassembled WGS sequence"/>
</dbReference>
<dbReference type="SUPFAM" id="SSF56235">
    <property type="entry name" value="N-terminal nucleophile aminohydrolases (Ntn hydrolases)"/>
    <property type="match status" value="1"/>
</dbReference>
<comment type="pathway">
    <text evidence="1">Amino-acid biosynthesis; L-asparagine biosynthesis; L-asparagine from L-aspartate (L-Gln route): step 1/1.</text>
</comment>
<evidence type="ECO:0000256" key="2">
    <source>
        <dbReference type="ARBA" id="ARBA00012737"/>
    </source>
</evidence>
<dbReference type="InterPro" id="IPR051786">
    <property type="entry name" value="ASN_synthetase/amidase"/>
</dbReference>
<protein>
    <recommendedName>
        <fullName evidence="2">asparagine synthase (glutamine-hydrolyzing)</fullName>
        <ecNumber evidence="2">6.3.5.4</ecNumber>
    </recommendedName>
</protein>
<dbReference type="SUPFAM" id="SSF52402">
    <property type="entry name" value="Adenine nucleotide alpha hydrolases-like"/>
    <property type="match status" value="1"/>
</dbReference>
<evidence type="ECO:0000313" key="6">
    <source>
        <dbReference type="EMBL" id="EPD33994.1"/>
    </source>
</evidence>
<evidence type="ECO:0000313" key="7">
    <source>
        <dbReference type="Proteomes" id="UP000014417"/>
    </source>
</evidence>
<proteinExistence type="predicted"/>
<name>S2X1U4_9ACTN</name>
<evidence type="ECO:0000256" key="3">
    <source>
        <dbReference type="ARBA" id="ARBA00022888"/>
    </source>
</evidence>
<organism evidence="6 7">
    <name type="scientific">Propionimicrobium lymphophilum ACS-093-V-SCH5</name>
    <dbReference type="NCBI Taxonomy" id="883161"/>
    <lineage>
        <taxon>Bacteria</taxon>
        <taxon>Bacillati</taxon>
        <taxon>Actinomycetota</taxon>
        <taxon>Actinomycetes</taxon>
        <taxon>Propionibacteriales</taxon>
        <taxon>Propionibacteriaceae</taxon>
        <taxon>Propionimicrobium</taxon>
    </lineage>
</organism>
<comment type="catalytic activity">
    <reaction evidence="4">
        <text>L-aspartate + L-glutamine + ATP + H2O = L-asparagine + L-glutamate + AMP + diphosphate + H(+)</text>
        <dbReference type="Rhea" id="RHEA:12228"/>
        <dbReference type="ChEBI" id="CHEBI:15377"/>
        <dbReference type="ChEBI" id="CHEBI:15378"/>
        <dbReference type="ChEBI" id="CHEBI:29985"/>
        <dbReference type="ChEBI" id="CHEBI:29991"/>
        <dbReference type="ChEBI" id="CHEBI:30616"/>
        <dbReference type="ChEBI" id="CHEBI:33019"/>
        <dbReference type="ChEBI" id="CHEBI:58048"/>
        <dbReference type="ChEBI" id="CHEBI:58359"/>
        <dbReference type="ChEBI" id="CHEBI:456215"/>
        <dbReference type="EC" id="6.3.5.4"/>
    </reaction>
</comment>
<dbReference type="EMBL" id="AGZR01000001">
    <property type="protein sequence ID" value="EPD33994.1"/>
    <property type="molecule type" value="Genomic_DNA"/>
</dbReference>
<evidence type="ECO:0000256" key="4">
    <source>
        <dbReference type="ARBA" id="ARBA00048741"/>
    </source>
</evidence>
<evidence type="ECO:0000259" key="5">
    <source>
        <dbReference type="Pfam" id="PF00733"/>
    </source>
</evidence>
<keyword evidence="3" id="KW-0028">Amino-acid biosynthesis</keyword>
<dbReference type="GO" id="GO:0006529">
    <property type="term" value="P:asparagine biosynthetic process"/>
    <property type="evidence" value="ECO:0007669"/>
    <property type="project" value="UniProtKB-KW"/>
</dbReference>
<accession>S2X1U4</accession>
<dbReference type="PANTHER" id="PTHR43284:SF1">
    <property type="entry name" value="ASPARAGINE SYNTHETASE"/>
    <property type="match status" value="1"/>
</dbReference>
<sequence length="520" mass="58467">MRLVDSALWETHELKIGRVHWRANLDALPKNVDGSLTDWAMVQRGHWSAVVENAGGVFGITDNLRSFPILYSQSEDPMVSSTPTPLLAALDEPRRDLIAAWEFLYGGYLLGSQTLISGISSVEAGAITDLQTGKIVDTYRQPTSYEEADADPLEYMRHFYEVVIKAFEPLASSGRQLLVPLSGGADSRLIMLVLKEAGAKNVLAFTYGTPGSPEVKISRQVAESAGYRWKGIELNREKVHQRWVNPKNGDFLRATWSGEALPHIQDWYALQVLKQDPEVHEDAVVLPGHTIVGNEHGDELLSLGPVSAGDAADLITAHHFNLRGASKASELPDSLQLKIREFLDEKWIPDEAGHNSKALVELNLATRQARYINNSMRGYEYFGFDWALPMLTADPWETWLSGPRRIHTEDRRYYVEFINEEFGRVFETDLEYFMPPAGKIEPKRKQKIKSVLSAVGLLGPLTNMARIRTERRHPMVFEALAGNLSQREFEMKLLRGCRTLGIFCELFIANEWVPGQKVVP</sequence>
<keyword evidence="3" id="KW-0061">Asparagine biosynthesis</keyword>
<dbReference type="EC" id="6.3.5.4" evidence="2"/>
<evidence type="ECO:0000256" key="1">
    <source>
        <dbReference type="ARBA" id="ARBA00005187"/>
    </source>
</evidence>
<dbReference type="Pfam" id="PF00733">
    <property type="entry name" value="Asn_synthase"/>
    <property type="match status" value="1"/>
</dbReference>
<feature type="domain" description="Asparagine synthetase" evidence="5">
    <location>
        <begin position="168"/>
        <end position="239"/>
    </location>
</feature>
<dbReference type="HOGENOM" id="CLU_034196_0_0_11"/>
<keyword evidence="7" id="KW-1185">Reference proteome</keyword>
<dbReference type="GO" id="GO:0004066">
    <property type="term" value="F:asparagine synthase (glutamine-hydrolyzing) activity"/>
    <property type="evidence" value="ECO:0007669"/>
    <property type="project" value="UniProtKB-EC"/>
</dbReference>
<dbReference type="InterPro" id="IPR029055">
    <property type="entry name" value="Ntn_hydrolases_N"/>
</dbReference>
<dbReference type="PANTHER" id="PTHR43284">
    <property type="entry name" value="ASPARAGINE SYNTHETASE (GLUTAMINE-HYDROLYZING)"/>
    <property type="match status" value="1"/>
</dbReference>
<dbReference type="PATRIC" id="fig|883161.3.peg.25"/>
<dbReference type="OrthoDB" id="4897717at2"/>
<dbReference type="STRING" id="883161.HMPREF9306_00027"/>
<reference evidence="6 7" key="1">
    <citation type="submission" date="2013-04" db="EMBL/GenBank/DDBJ databases">
        <title>The Genome Sequence of Propionimicrobium lymphophilum ACS-093-V-SCH5.</title>
        <authorList>
            <consortium name="The Broad Institute Genomics Platform"/>
            <person name="Earl A."/>
            <person name="Ward D."/>
            <person name="Feldgarden M."/>
            <person name="Gevers D."/>
            <person name="Saerens B."/>
            <person name="Vaneechoutte M."/>
            <person name="Walker B."/>
            <person name="Young S."/>
            <person name="Zeng Q."/>
            <person name="Gargeya S."/>
            <person name="Fitzgerald M."/>
            <person name="Haas B."/>
            <person name="Abouelleil A."/>
            <person name="Allen A.W."/>
            <person name="Alvarado L."/>
            <person name="Arachchi H.M."/>
            <person name="Berlin A.M."/>
            <person name="Chapman S.B."/>
            <person name="Gainer-Dewar J."/>
            <person name="Goldberg J."/>
            <person name="Griggs A."/>
            <person name="Gujja S."/>
            <person name="Hansen M."/>
            <person name="Howarth C."/>
            <person name="Imamovic A."/>
            <person name="Ireland A."/>
            <person name="Larimer J."/>
            <person name="McCowan C."/>
            <person name="Murphy C."/>
            <person name="Pearson M."/>
            <person name="Poon T.W."/>
            <person name="Priest M."/>
            <person name="Roberts A."/>
            <person name="Saif S."/>
            <person name="Shea T."/>
            <person name="Sisk P."/>
            <person name="Sykes S."/>
            <person name="Wortman J."/>
            <person name="Nusbaum C."/>
            <person name="Birren B."/>
        </authorList>
    </citation>
    <scope>NUCLEOTIDE SEQUENCE [LARGE SCALE GENOMIC DNA]</scope>
    <source>
        <strain evidence="6 7">ACS-093-V-SCH5</strain>
    </source>
</reference>
<dbReference type="InterPro" id="IPR001962">
    <property type="entry name" value="Asn_synthase"/>
</dbReference>
<gene>
    <name evidence="6" type="ORF">HMPREF9306_00027</name>
</gene>
<dbReference type="AlphaFoldDB" id="S2X1U4"/>